<name>A0AA96J9D0_9MICO</name>
<dbReference type="Proteomes" id="UP001304125">
    <property type="component" value="Chromosome"/>
</dbReference>
<dbReference type="GO" id="GO:0000976">
    <property type="term" value="F:transcription cis-regulatory region binding"/>
    <property type="evidence" value="ECO:0007669"/>
    <property type="project" value="TreeGrafter"/>
</dbReference>
<dbReference type="Proteomes" id="UP001303408">
    <property type="component" value="Chromosome"/>
</dbReference>
<dbReference type="InterPro" id="IPR001647">
    <property type="entry name" value="HTH_TetR"/>
</dbReference>
<dbReference type="PANTHER" id="PTHR30055">
    <property type="entry name" value="HTH-TYPE TRANSCRIPTIONAL REGULATOR RUTR"/>
    <property type="match status" value="1"/>
</dbReference>
<dbReference type="InterPro" id="IPR050109">
    <property type="entry name" value="HTH-type_TetR-like_transc_reg"/>
</dbReference>
<proteinExistence type="predicted"/>
<keyword evidence="6" id="KW-1185">Reference proteome</keyword>
<dbReference type="RefSeq" id="WP_313497958.1">
    <property type="nucleotide sequence ID" value="NZ_CP134879.1"/>
</dbReference>
<dbReference type="GO" id="GO:0003700">
    <property type="term" value="F:DNA-binding transcription factor activity"/>
    <property type="evidence" value="ECO:0007669"/>
    <property type="project" value="TreeGrafter"/>
</dbReference>
<dbReference type="Gene3D" id="1.10.357.10">
    <property type="entry name" value="Tetracycline Repressor, domain 2"/>
    <property type="match status" value="1"/>
</dbReference>
<dbReference type="EMBL" id="CP134880">
    <property type="protein sequence ID" value="WNM27162.1"/>
    <property type="molecule type" value="Genomic_DNA"/>
</dbReference>
<evidence type="ECO:0000256" key="1">
    <source>
        <dbReference type="ARBA" id="ARBA00023125"/>
    </source>
</evidence>
<dbReference type="InterPro" id="IPR009057">
    <property type="entry name" value="Homeodomain-like_sf"/>
</dbReference>
<dbReference type="KEGG" id="dcp:RN607_13305"/>
<dbReference type="Pfam" id="PF00440">
    <property type="entry name" value="TetR_N"/>
    <property type="match status" value="1"/>
</dbReference>
<keyword evidence="1 2" id="KW-0238">DNA-binding</keyword>
<accession>A0AA96F820</accession>
<evidence type="ECO:0000313" key="6">
    <source>
        <dbReference type="Proteomes" id="UP001304125"/>
    </source>
</evidence>
<accession>A0AA96J9D0</accession>
<dbReference type="AlphaFoldDB" id="A0AA96J9D0"/>
<evidence type="ECO:0000259" key="3">
    <source>
        <dbReference type="PROSITE" id="PS50977"/>
    </source>
</evidence>
<evidence type="ECO:0000313" key="5">
    <source>
        <dbReference type="EMBL" id="WNM27162.1"/>
    </source>
</evidence>
<evidence type="ECO:0000256" key="2">
    <source>
        <dbReference type="PROSITE-ProRule" id="PRU00335"/>
    </source>
</evidence>
<dbReference type="PROSITE" id="PS50977">
    <property type="entry name" value="HTH_TETR_2"/>
    <property type="match status" value="1"/>
</dbReference>
<organism evidence="5">
    <name type="scientific">Demequina capsici</name>
    <dbReference type="NCBI Taxonomy" id="3075620"/>
    <lineage>
        <taxon>Bacteria</taxon>
        <taxon>Bacillati</taxon>
        <taxon>Actinomycetota</taxon>
        <taxon>Actinomycetes</taxon>
        <taxon>Micrococcales</taxon>
        <taxon>Demequinaceae</taxon>
        <taxon>Demequina</taxon>
    </lineage>
</organism>
<dbReference type="PRINTS" id="PR00455">
    <property type="entry name" value="HTHTETR"/>
</dbReference>
<protein>
    <submittedName>
        <fullName evidence="5">Helix-turn-helix domain-containing protein</fullName>
    </submittedName>
</protein>
<dbReference type="EMBL" id="CP134879">
    <property type="protein sequence ID" value="WNM24340.1"/>
    <property type="molecule type" value="Genomic_DNA"/>
</dbReference>
<gene>
    <name evidence="4" type="ORF">RN606_13400</name>
    <name evidence="5" type="ORF">RN607_13305</name>
</gene>
<reference evidence="5 6" key="1">
    <citation type="submission" date="2023-09" db="EMBL/GenBank/DDBJ databases">
        <title>Demequina sp. a novel bacteria isolated from Capsicum annuum.</title>
        <authorList>
            <person name="Humaira Z."/>
            <person name="Lee J."/>
            <person name="Cho D."/>
        </authorList>
    </citation>
    <scope>NUCLEOTIDE SEQUENCE</scope>
    <source>
        <strain evidence="4 6">OYTSA14</strain>
        <strain evidence="5">PMTSA13</strain>
    </source>
</reference>
<dbReference type="PANTHER" id="PTHR30055:SF226">
    <property type="entry name" value="HTH-TYPE TRANSCRIPTIONAL REGULATOR PKSA"/>
    <property type="match status" value="1"/>
</dbReference>
<dbReference type="SUPFAM" id="SSF46689">
    <property type="entry name" value="Homeodomain-like"/>
    <property type="match status" value="1"/>
</dbReference>
<sequence>MDAATSQTEGRRERNKREKRDRIFAAAAELFAERGFEDVTTQQIAERADVGAGTLFRYAATKGELFLMVYNVRLAAAVHEGAAAAADETDVAAAICAMVRPSLEWALDLGDSADYQRELLFGPPDEEYRAEGLATVADLEARIAARLEEAAPPGANPADARRAARSVFAVLNLLLVQPLNQLHPDLDAPHELCAQVTQIVRGYLAAVGATAGPGDA</sequence>
<feature type="domain" description="HTH tetR-type" evidence="3">
    <location>
        <begin position="17"/>
        <end position="77"/>
    </location>
</feature>
<feature type="DNA-binding region" description="H-T-H motif" evidence="2">
    <location>
        <begin position="40"/>
        <end position="59"/>
    </location>
</feature>
<evidence type="ECO:0000313" key="4">
    <source>
        <dbReference type="EMBL" id="WNM24340.1"/>
    </source>
</evidence>